<sequence length="129" mass="14652">MGHLALQDDKTTTDLPQLLLHFDGKAGTGKSFLIQILSAYLQQKYDNKVVQRAAPNGVAAHEIRGKNLRSLFRLPIKASLFKDLSTGNLQSPQARTRKLRVLIVDEKSMMSLTILHFLSQRLWEMKYNC</sequence>
<evidence type="ECO:0000313" key="4">
    <source>
        <dbReference type="Proteomes" id="UP000887226"/>
    </source>
</evidence>
<keyword evidence="4" id="KW-1185">Reference proteome</keyword>
<keyword evidence="1" id="KW-0347">Helicase</keyword>
<comment type="catalytic activity">
    <reaction evidence="1">
        <text>ATP + H2O = ADP + phosphate + H(+)</text>
        <dbReference type="Rhea" id="RHEA:13065"/>
        <dbReference type="ChEBI" id="CHEBI:15377"/>
        <dbReference type="ChEBI" id="CHEBI:15378"/>
        <dbReference type="ChEBI" id="CHEBI:30616"/>
        <dbReference type="ChEBI" id="CHEBI:43474"/>
        <dbReference type="ChEBI" id="CHEBI:456216"/>
        <dbReference type="EC" id="5.6.2.3"/>
    </reaction>
</comment>
<feature type="domain" description="DNA helicase Pif1-like DEAD-box helicase" evidence="2">
    <location>
        <begin position="19"/>
        <end position="122"/>
    </location>
</feature>
<comment type="cofactor">
    <cofactor evidence="1">
        <name>Mg(2+)</name>
        <dbReference type="ChEBI" id="CHEBI:18420"/>
    </cofactor>
</comment>
<proteinExistence type="inferred from homology"/>
<dbReference type="InterPro" id="IPR051055">
    <property type="entry name" value="PIF1_helicase"/>
</dbReference>
<dbReference type="AlphaFoldDB" id="A0A9P7Z2P6"/>
<dbReference type="OrthoDB" id="432234at2759"/>
<keyword evidence="1" id="KW-0067">ATP-binding</keyword>
<evidence type="ECO:0000313" key="3">
    <source>
        <dbReference type="EMBL" id="KAG9244255.1"/>
    </source>
</evidence>
<comment type="caution">
    <text evidence="3">The sequence shown here is derived from an EMBL/GenBank/DDBJ whole genome shotgun (WGS) entry which is preliminary data.</text>
</comment>
<comment type="similarity">
    <text evidence="1">Belongs to the helicase family.</text>
</comment>
<dbReference type="GO" id="GO:0000723">
    <property type="term" value="P:telomere maintenance"/>
    <property type="evidence" value="ECO:0007669"/>
    <property type="project" value="InterPro"/>
</dbReference>
<evidence type="ECO:0000256" key="1">
    <source>
        <dbReference type="RuleBase" id="RU363044"/>
    </source>
</evidence>
<dbReference type="Pfam" id="PF05970">
    <property type="entry name" value="PIF1"/>
    <property type="match status" value="1"/>
</dbReference>
<dbReference type="GO" id="GO:0016787">
    <property type="term" value="F:hydrolase activity"/>
    <property type="evidence" value="ECO:0007669"/>
    <property type="project" value="UniProtKB-KW"/>
</dbReference>
<dbReference type="GO" id="GO:0006281">
    <property type="term" value="P:DNA repair"/>
    <property type="evidence" value="ECO:0007669"/>
    <property type="project" value="UniProtKB-KW"/>
</dbReference>
<dbReference type="SUPFAM" id="SSF52540">
    <property type="entry name" value="P-loop containing nucleoside triphosphate hydrolases"/>
    <property type="match status" value="1"/>
</dbReference>
<evidence type="ECO:0000259" key="2">
    <source>
        <dbReference type="Pfam" id="PF05970"/>
    </source>
</evidence>
<accession>A0A9P7Z2P6</accession>
<keyword evidence="1" id="KW-0227">DNA damage</keyword>
<dbReference type="GO" id="GO:0005524">
    <property type="term" value="F:ATP binding"/>
    <property type="evidence" value="ECO:0007669"/>
    <property type="project" value="UniProtKB-KW"/>
</dbReference>
<dbReference type="GO" id="GO:0006310">
    <property type="term" value="P:DNA recombination"/>
    <property type="evidence" value="ECO:0007669"/>
    <property type="project" value="UniProtKB-KW"/>
</dbReference>
<dbReference type="EC" id="5.6.2.3" evidence="1"/>
<dbReference type="PANTHER" id="PTHR47642:SF6">
    <property type="entry name" value="ATP-DEPENDENT DNA HELICASE"/>
    <property type="match status" value="1"/>
</dbReference>
<dbReference type="Proteomes" id="UP000887226">
    <property type="component" value="Unassembled WGS sequence"/>
</dbReference>
<keyword evidence="1" id="KW-0233">DNA recombination</keyword>
<dbReference type="Gene3D" id="3.40.50.300">
    <property type="entry name" value="P-loop containing nucleotide triphosphate hydrolases"/>
    <property type="match status" value="1"/>
</dbReference>
<keyword evidence="1" id="KW-0234">DNA repair</keyword>
<name>A0A9P7Z2P6_9HELO</name>
<dbReference type="InterPro" id="IPR010285">
    <property type="entry name" value="DNA_helicase_pif1-like_DEAD"/>
</dbReference>
<dbReference type="InterPro" id="IPR027417">
    <property type="entry name" value="P-loop_NTPase"/>
</dbReference>
<keyword evidence="1" id="KW-0378">Hydrolase</keyword>
<dbReference type="GO" id="GO:0043139">
    <property type="term" value="F:5'-3' DNA helicase activity"/>
    <property type="evidence" value="ECO:0007669"/>
    <property type="project" value="UniProtKB-EC"/>
</dbReference>
<dbReference type="PANTHER" id="PTHR47642">
    <property type="entry name" value="ATP-DEPENDENT DNA HELICASE"/>
    <property type="match status" value="1"/>
</dbReference>
<protein>
    <recommendedName>
        <fullName evidence="1">ATP-dependent DNA helicase</fullName>
        <ecNumber evidence="1">5.6.2.3</ecNumber>
    </recommendedName>
</protein>
<organism evidence="3 4">
    <name type="scientific">Calycina marina</name>
    <dbReference type="NCBI Taxonomy" id="1763456"/>
    <lineage>
        <taxon>Eukaryota</taxon>
        <taxon>Fungi</taxon>
        <taxon>Dikarya</taxon>
        <taxon>Ascomycota</taxon>
        <taxon>Pezizomycotina</taxon>
        <taxon>Leotiomycetes</taxon>
        <taxon>Helotiales</taxon>
        <taxon>Pezizellaceae</taxon>
        <taxon>Calycina</taxon>
    </lineage>
</organism>
<reference evidence="3" key="1">
    <citation type="journal article" date="2021" name="IMA Fungus">
        <title>Genomic characterization of three marine fungi, including Emericellopsis atlantica sp. nov. with signatures of a generalist lifestyle and marine biomass degradation.</title>
        <authorList>
            <person name="Hagestad O.C."/>
            <person name="Hou L."/>
            <person name="Andersen J.H."/>
            <person name="Hansen E.H."/>
            <person name="Altermark B."/>
            <person name="Li C."/>
            <person name="Kuhnert E."/>
            <person name="Cox R.J."/>
            <person name="Crous P.W."/>
            <person name="Spatafora J.W."/>
            <person name="Lail K."/>
            <person name="Amirebrahimi M."/>
            <person name="Lipzen A."/>
            <person name="Pangilinan J."/>
            <person name="Andreopoulos W."/>
            <person name="Hayes R.D."/>
            <person name="Ng V."/>
            <person name="Grigoriev I.V."/>
            <person name="Jackson S.A."/>
            <person name="Sutton T.D.S."/>
            <person name="Dobson A.D.W."/>
            <person name="Rama T."/>
        </authorList>
    </citation>
    <scope>NUCLEOTIDE SEQUENCE</scope>
    <source>
        <strain evidence="3">TRa3180A</strain>
    </source>
</reference>
<gene>
    <name evidence="3" type="ORF">BJ878DRAFT_480356</name>
</gene>
<keyword evidence="1" id="KW-0547">Nucleotide-binding</keyword>
<dbReference type="EMBL" id="MU253919">
    <property type="protein sequence ID" value="KAG9244255.1"/>
    <property type="molecule type" value="Genomic_DNA"/>
</dbReference>